<dbReference type="GO" id="GO:0003677">
    <property type="term" value="F:DNA binding"/>
    <property type="evidence" value="ECO:0007669"/>
    <property type="project" value="InterPro"/>
</dbReference>
<dbReference type="AlphaFoldDB" id="A0A4R1NAX0"/>
<evidence type="ECO:0000259" key="2">
    <source>
        <dbReference type="SMART" id="SM00421"/>
    </source>
</evidence>
<dbReference type="EMBL" id="SMGR01000003">
    <property type="protein sequence ID" value="TCL00566.1"/>
    <property type="molecule type" value="Genomic_DNA"/>
</dbReference>
<feature type="transmembrane region" description="Helical" evidence="1">
    <location>
        <begin position="7"/>
        <end position="23"/>
    </location>
</feature>
<protein>
    <submittedName>
        <fullName evidence="3">Regulatory LuxR family protein</fullName>
    </submittedName>
</protein>
<proteinExistence type="predicted"/>
<sequence length="166" mass="18537">MINKKRLKWAFVATLVCAIVMLIEDGGEALGWVWVEEWDELHVWEFMIVGLLIVAVVILGIEVRNMQRYQETLEDKISRASGAFEDLLEAYFNQWSFSAAERDITRLILKGCSTAEIAEIRNSKEGTVKAQTNSIYKKSGYAGKTQLLSAFLEDLTDGGSVAAVAN</sequence>
<dbReference type="SUPFAM" id="SSF46894">
    <property type="entry name" value="C-terminal effector domain of the bipartite response regulators"/>
    <property type="match status" value="1"/>
</dbReference>
<comment type="caution">
    <text evidence="3">The sequence shown here is derived from an EMBL/GenBank/DDBJ whole genome shotgun (WGS) entry which is preliminary data.</text>
</comment>
<dbReference type="InterPro" id="IPR000792">
    <property type="entry name" value="Tscrpt_reg_LuxR_C"/>
</dbReference>
<dbReference type="GO" id="GO:0006355">
    <property type="term" value="P:regulation of DNA-templated transcription"/>
    <property type="evidence" value="ECO:0007669"/>
    <property type="project" value="InterPro"/>
</dbReference>
<feature type="transmembrane region" description="Helical" evidence="1">
    <location>
        <begin position="43"/>
        <end position="61"/>
    </location>
</feature>
<keyword evidence="1" id="KW-0472">Membrane</keyword>
<evidence type="ECO:0000256" key="1">
    <source>
        <dbReference type="SAM" id="Phobius"/>
    </source>
</evidence>
<gene>
    <name evidence="3" type="ORF">BXY66_3209</name>
</gene>
<feature type="domain" description="HTH luxR-type" evidence="2">
    <location>
        <begin position="94"/>
        <end position="151"/>
    </location>
</feature>
<dbReference type="SMART" id="SM00421">
    <property type="entry name" value="HTH_LUXR"/>
    <property type="match status" value="1"/>
</dbReference>
<reference evidence="3 4" key="1">
    <citation type="submission" date="2019-03" db="EMBL/GenBank/DDBJ databases">
        <title>Genomic Encyclopedia of Archaeal and Bacterial Type Strains, Phase II (KMG-II): from individual species to whole genera.</title>
        <authorList>
            <person name="Goeker M."/>
        </authorList>
    </citation>
    <scope>NUCLEOTIDE SEQUENCE [LARGE SCALE GENOMIC DNA]</scope>
    <source>
        <strain evidence="3 4">DSM 26433</strain>
    </source>
</reference>
<dbReference type="InterPro" id="IPR016032">
    <property type="entry name" value="Sig_transdc_resp-reg_C-effctor"/>
</dbReference>
<keyword evidence="1" id="KW-1133">Transmembrane helix</keyword>
<dbReference type="Proteomes" id="UP000295673">
    <property type="component" value="Unassembled WGS sequence"/>
</dbReference>
<evidence type="ECO:0000313" key="3">
    <source>
        <dbReference type="EMBL" id="TCL00566.1"/>
    </source>
</evidence>
<organism evidence="3 4">
    <name type="scientific">Shimia isoporae</name>
    <dbReference type="NCBI Taxonomy" id="647720"/>
    <lineage>
        <taxon>Bacteria</taxon>
        <taxon>Pseudomonadati</taxon>
        <taxon>Pseudomonadota</taxon>
        <taxon>Alphaproteobacteria</taxon>
        <taxon>Rhodobacterales</taxon>
        <taxon>Roseobacteraceae</taxon>
    </lineage>
</organism>
<keyword evidence="1" id="KW-0812">Transmembrane</keyword>
<dbReference type="RefSeq" id="WP_165929209.1">
    <property type="nucleotide sequence ID" value="NZ_SMGR01000003.1"/>
</dbReference>
<dbReference type="Gene3D" id="1.10.10.10">
    <property type="entry name" value="Winged helix-like DNA-binding domain superfamily/Winged helix DNA-binding domain"/>
    <property type="match status" value="1"/>
</dbReference>
<dbReference type="Pfam" id="PF00196">
    <property type="entry name" value="GerE"/>
    <property type="match status" value="1"/>
</dbReference>
<name>A0A4R1NAX0_9RHOB</name>
<keyword evidence="4" id="KW-1185">Reference proteome</keyword>
<dbReference type="InterPro" id="IPR036388">
    <property type="entry name" value="WH-like_DNA-bd_sf"/>
</dbReference>
<evidence type="ECO:0000313" key="4">
    <source>
        <dbReference type="Proteomes" id="UP000295673"/>
    </source>
</evidence>
<accession>A0A4R1NAX0</accession>